<comment type="caution">
    <text evidence="2">The sequence shown here is derived from an EMBL/GenBank/DDBJ whole genome shotgun (WGS) entry which is preliminary data.</text>
</comment>
<sequence length="204" mass="23850">MLRNRLFEELSKSEQNKTNLDTKDRNKFMREFSKTVWYKNLNGLEHGIKVEVEKSISTLINYIISDNKSYSFDALKFEKKFNNPIEEAPMIDIIPTEQEIEFPDIILDDDKGIPNLIFNLLDKIIFHRTDAQTEVSPASFSKFKSTMDCPLFLLNDPDISESIGYFYTLNVYKQLIENTTKTEPRTRRPYHGGLVLTDTNDFDE</sequence>
<reference evidence="2" key="1">
    <citation type="submission" date="2021-04" db="EMBL/GenBank/DDBJ databases">
        <authorList>
            <person name="Chebbi M.A.C M."/>
        </authorList>
    </citation>
    <scope>NUCLEOTIDE SEQUENCE</scope>
</reference>
<gene>
    <name evidence="2" type="ORF">HICCMSTLAB_LOCUS2996</name>
</gene>
<accession>A0A8J2H6Y5</accession>
<keyword evidence="3" id="KW-1185">Reference proteome</keyword>
<name>A0A8J2H6Y5_COTCN</name>
<dbReference type="EMBL" id="CAJNRD030001117">
    <property type="protein sequence ID" value="CAG5079378.1"/>
    <property type="molecule type" value="Genomic_DNA"/>
</dbReference>
<dbReference type="AlphaFoldDB" id="A0A8J2H6Y5"/>
<evidence type="ECO:0000313" key="3">
    <source>
        <dbReference type="Proteomes" id="UP000786811"/>
    </source>
</evidence>
<dbReference type="OrthoDB" id="8120898at2759"/>
<proteinExistence type="predicted"/>
<protein>
    <submittedName>
        <fullName evidence="2">Similar to Early 94 kDa protein (Autographa californica nuclear polyhedrosis virus)</fullName>
    </submittedName>
</protein>
<organism evidence="2 3">
    <name type="scientific">Cotesia congregata</name>
    <name type="common">Parasitoid wasp</name>
    <name type="synonym">Apanteles congregatus</name>
    <dbReference type="NCBI Taxonomy" id="51543"/>
    <lineage>
        <taxon>Eukaryota</taxon>
        <taxon>Metazoa</taxon>
        <taxon>Ecdysozoa</taxon>
        <taxon>Arthropoda</taxon>
        <taxon>Hexapoda</taxon>
        <taxon>Insecta</taxon>
        <taxon>Pterygota</taxon>
        <taxon>Neoptera</taxon>
        <taxon>Endopterygota</taxon>
        <taxon>Hymenoptera</taxon>
        <taxon>Apocrita</taxon>
        <taxon>Ichneumonoidea</taxon>
        <taxon>Braconidae</taxon>
        <taxon>Microgastrinae</taxon>
        <taxon>Cotesia</taxon>
    </lineage>
</organism>
<evidence type="ECO:0000313" key="2">
    <source>
        <dbReference type="EMBL" id="CAG5079378.1"/>
    </source>
</evidence>
<feature type="region of interest" description="Disordered" evidence="1">
    <location>
        <begin position="183"/>
        <end position="204"/>
    </location>
</feature>
<evidence type="ECO:0000256" key="1">
    <source>
        <dbReference type="SAM" id="MobiDB-lite"/>
    </source>
</evidence>
<dbReference type="Proteomes" id="UP000786811">
    <property type="component" value="Unassembled WGS sequence"/>
</dbReference>